<keyword evidence="5" id="KW-1185">Reference proteome</keyword>
<reference evidence="4" key="1">
    <citation type="journal article" date="2014" name="Int. J. Syst. Evol. Microbiol.">
        <title>Complete genome sequence of Corynebacterium casei LMG S-19264T (=DSM 44701T), isolated from a smear-ripened cheese.</title>
        <authorList>
            <consortium name="US DOE Joint Genome Institute (JGI-PGF)"/>
            <person name="Walter F."/>
            <person name="Albersmeier A."/>
            <person name="Kalinowski J."/>
            <person name="Ruckert C."/>
        </authorList>
    </citation>
    <scope>NUCLEOTIDE SEQUENCE</scope>
    <source>
        <strain evidence="4">CGMCC 1.15794</strain>
    </source>
</reference>
<sequence>MPTSYPRDRFDDVPRQAERVGAHRAEPPRMSRLVVFLWAALATVVLTAAGILAFLLLSQRVDILPAPERPPAAEPVIDTDYRVLILNGTATPGLEDEAAEHLTAAGWSEDMVIPSPSSVTDFPETTVYYASPDEEAVALGIAETIGGARVEQSDEYHSPEDPILEVTVVVGLDRVSGG</sequence>
<feature type="transmembrane region" description="Helical" evidence="2">
    <location>
        <begin position="33"/>
        <end position="57"/>
    </location>
</feature>
<dbReference type="EMBL" id="BMJY01000006">
    <property type="protein sequence ID" value="GGH43794.1"/>
    <property type="molecule type" value="Genomic_DNA"/>
</dbReference>
<accession>A0A917IGM8</accession>
<evidence type="ECO:0000313" key="4">
    <source>
        <dbReference type="EMBL" id="GGH43794.1"/>
    </source>
</evidence>
<dbReference type="RefSeq" id="WP_188755946.1">
    <property type="nucleotide sequence ID" value="NZ_BMJY01000006.1"/>
</dbReference>
<organism evidence="4 5">
    <name type="scientific">Microbacterium album</name>
    <dbReference type="NCBI Taxonomy" id="2053191"/>
    <lineage>
        <taxon>Bacteria</taxon>
        <taxon>Bacillati</taxon>
        <taxon>Actinomycetota</taxon>
        <taxon>Actinomycetes</taxon>
        <taxon>Micrococcales</taxon>
        <taxon>Microbacteriaceae</taxon>
        <taxon>Microbacterium</taxon>
    </lineage>
</organism>
<evidence type="ECO:0000256" key="1">
    <source>
        <dbReference type="SAM" id="MobiDB-lite"/>
    </source>
</evidence>
<protein>
    <recommendedName>
        <fullName evidence="3">LytR/CpsA/Psr regulator C-terminal domain-containing protein</fullName>
    </recommendedName>
</protein>
<reference evidence="4" key="2">
    <citation type="submission" date="2020-09" db="EMBL/GenBank/DDBJ databases">
        <authorList>
            <person name="Sun Q."/>
            <person name="Zhou Y."/>
        </authorList>
    </citation>
    <scope>NUCLEOTIDE SEQUENCE</scope>
    <source>
        <strain evidence="4">CGMCC 1.15794</strain>
    </source>
</reference>
<evidence type="ECO:0000256" key="2">
    <source>
        <dbReference type="SAM" id="Phobius"/>
    </source>
</evidence>
<keyword evidence="2" id="KW-0812">Transmembrane</keyword>
<feature type="region of interest" description="Disordered" evidence="1">
    <location>
        <begin position="1"/>
        <end position="23"/>
    </location>
</feature>
<dbReference type="AlphaFoldDB" id="A0A917IGM8"/>
<evidence type="ECO:0000313" key="5">
    <source>
        <dbReference type="Proteomes" id="UP000657592"/>
    </source>
</evidence>
<name>A0A917IGM8_9MICO</name>
<dbReference type="InterPro" id="IPR027381">
    <property type="entry name" value="LytR/CpsA/Psr_C"/>
</dbReference>
<dbReference type="Pfam" id="PF13399">
    <property type="entry name" value="LytR_C"/>
    <property type="match status" value="1"/>
</dbReference>
<proteinExistence type="predicted"/>
<keyword evidence="2" id="KW-0472">Membrane</keyword>
<dbReference type="Gene3D" id="3.30.70.2390">
    <property type="match status" value="1"/>
</dbReference>
<keyword evidence="2" id="KW-1133">Transmembrane helix</keyword>
<feature type="domain" description="LytR/CpsA/Psr regulator C-terminal" evidence="3">
    <location>
        <begin position="80"/>
        <end position="173"/>
    </location>
</feature>
<dbReference type="Proteomes" id="UP000657592">
    <property type="component" value="Unassembled WGS sequence"/>
</dbReference>
<gene>
    <name evidence="4" type="ORF">GCM10010921_18020</name>
</gene>
<comment type="caution">
    <text evidence="4">The sequence shown here is derived from an EMBL/GenBank/DDBJ whole genome shotgun (WGS) entry which is preliminary data.</text>
</comment>
<evidence type="ECO:0000259" key="3">
    <source>
        <dbReference type="Pfam" id="PF13399"/>
    </source>
</evidence>